<comment type="caution">
    <text evidence="1">The sequence shown here is derived from an EMBL/GenBank/DDBJ whole genome shotgun (WGS) entry which is preliminary data.</text>
</comment>
<protein>
    <submittedName>
        <fullName evidence="1">Uncharacterized protein</fullName>
    </submittedName>
</protein>
<name>A0A101I1J1_9BACT</name>
<dbReference type="EMBL" id="LGGW01000158">
    <property type="protein sequence ID" value="KUK86684.1"/>
    <property type="molecule type" value="Genomic_DNA"/>
</dbReference>
<dbReference type="AlphaFoldDB" id="A0A101I1J1"/>
<evidence type="ECO:0000313" key="2">
    <source>
        <dbReference type="Proteomes" id="UP000055014"/>
    </source>
</evidence>
<evidence type="ECO:0000313" key="1">
    <source>
        <dbReference type="EMBL" id="KUK86684.1"/>
    </source>
</evidence>
<feature type="non-terminal residue" evidence="1">
    <location>
        <position position="1"/>
    </location>
</feature>
<dbReference type="Proteomes" id="UP000055014">
    <property type="component" value="Unassembled WGS sequence"/>
</dbReference>
<accession>A0A101I1J1</accession>
<organism evidence="1 2">
    <name type="scientific">Mesotoga infera</name>
    <dbReference type="NCBI Taxonomy" id="1236046"/>
    <lineage>
        <taxon>Bacteria</taxon>
        <taxon>Thermotogati</taxon>
        <taxon>Thermotogota</taxon>
        <taxon>Thermotogae</taxon>
        <taxon>Kosmotogales</taxon>
        <taxon>Kosmotogaceae</taxon>
        <taxon>Mesotoga</taxon>
    </lineage>
</organism>
<gene>
    <name evidence="1" type="ORF">XE02_1351</name>
</gene>
<sequence>SFLIVKRIYLTQKEFLLQETDTEIVDHSTIYLLEVDQWVNSFFPEKRFSPPSKKP</sequence>
<reference evidence="2" key="1">
    <citation type="journal article" date="2015" name="MBio">
        <title>Genome-Resolved Metagenomic Analysis Reveals Roles for Candidate Phyla and Other Microbial Community Members in Biogeochemical Transformations in Oil Reservoirs.</title>
        <authorList>
            <person name="Hu P."/>
            <person name="Tom L."/>
            <person name="Singh A."/>
            <person name="Thomas B.C."/>
            <person name="Baker B.J."/>
            <person name="Piceno Y.M."/>
            <person name="Andersen G.L."/>
            <person name="Banfield J.F."/>
        </authorList>
    </citation>
    <scope>NUCLEOTIDE SEQUENCE [LARGE SCALE GENOMIC DNA]</scope>
</reference>
<proteinExistence type="predicted"/>